<dbReference type="OrthoDB" id="9807064at2"/>
<dbReference type="InterPro" id="IPR003142">
    <property type="entry name" value="BPL_C"/>
</dbReference>
<dbReference type="Gene3D" id="3.30.930.10">
    <property type="entry name" value="Bira Bifunctional Protein, Domain 2"/>
    <property type="match status" value="1"/>
</dbReference>
<dbReference type="InterPro" id="IPR004408">
    <property type="entry name" value="Biotin_CoA_COase_ligase"/>
</dbReference>
<dbReference type="SUPFAM" id="SSF55681">
    <property type="entry name" value="Class II aaRS and biotin synthetases"/>
    <property type="match status" value="1"/>
</dbReference>
<dbReference type="PANTHER" id="PTHR12835">
    <property type="entry name" value="BIOTIN PROTEIN LIGASE"/>
    <property type="match status" value="1"/>
</dbReference>
<evidence type="ECO:0000256" key="1">
    <source>
        <dbReference type="ARBA" id="ARBA00022598"/>
    </source>
</evidence>
<feature type="domain" description="BPL/LPL catalytic" evidence="4">
    <location>
        <begin position="33"/>
        <end position="222"/>
    </location>
</feature>
<dbReference type="InterPro" id="IPR004143">
    <property type="entry name" value="BPL_LPL_catalytic"/>
</dbReference>
<dbReference type="InterPro" id="IPR045864">
    <property type="entry name" value="aa-tRNA-synth_II/BPL/LPL"/>
</dbReference>
<dbReference type="NCBIfam" id="TIGR00121">
    <property type="entry name" value="birA_ligase"/>
    <property type="match status" value="1"/>
</dbReference>
<protein>
    <recommendedName>
        <fullName evidence="3">biotin--[biotin carboxyl-carrier protein] ligase</fullName>
        <ecNumber evidence="3">6.3.4.15</ecNumber>
    </recommendedName>
</protein>
<dbReference type="GO" id="GO:0004077">
    <property type="term" value="F:biotin--[biotin carboxyl-carrier protein] ligase activity"/>
    <property type="evidence" value="ECO:0007669"/>
    <property type="project" value="UniProtKB-EC"/>
</dbReference>
<dbReference type="Pfam" id="PF02237">
    <property type="entry name" value="BPL_C"/>
    <property type="match status" value="1"/>
</dbReference>
<accession>L7KJA4</accession>
<organism evidence="5 6">
    <name type="scientific">Gordonia aichiensis NBRC 108223</name>
    <dbReference type="NCBI Taxonomy" id="1220583"/>
    <lineage>
        <taxon>Bacteria</taxon>
        <taxon>Bacillati</taxon>
        <taxon>Actinomycetota</taxon>
        <taxon>Actinomycetes</taxon>
        <taxon>Mycobacteriales</taxon>
        <taxon>Gordoniaceae</taxon>
        <taxon>Gordonia</taxon>
    </lineage>
</organism>
<comment type="caution">
    <text evidence="5">The sequence shown here is derived from an EMBL/GenBank/DDBJ whole genome shotgun (WGS) entry which is preliminary data.</text>
</comment>
<dbReference type="EMBL" id="BANR01000006">
    <property type="protein sequence ID" value="GAC48566.1"/>
    <property type="molecule type" value="Genomic_DNA"/>
</dbReference>
<dbReference type="STRING" id="1220583.GOACH_06_00630"/>
<reference evidence="5 6" key="1">
    <citation type="submission" date="2012-12" db="EMBL/GenBank/DDBJ databases">
        <title>Whole genome shotgun sequence of Gordonia aichiensis NBRC 108223.</title>
        <authorList>
            <person name="Isaki-Nakamura S."/>
            <person name="Hosoyama A."/>
            <person name="Tsuchikane K."/>
            <person name="Ando Y."/>
            <person name="Baba S."/>
            <person name="Ohji S."/>
            <person name="Hamada M."/>
            <person name="Tamura T."/>
            <person name="Yamazoe A."/>
            <person name="Yamazaki S."/>
            <person name="Fujita N."/>
        </authorList>
    </citation>
    <scope>NUCLEOTIDE SEQUENCE [LARGE SCALE GENOMIC DNA]</scope>
    <source>
        <strain evidence="5 6">NBRC 108223</strain>
    </source>
</reference>
<evidence type="ECO:0000313" key="6">
    <source>
        <dbReference type="Proteomes" id="UP000010988"/>
    </source>
</evidence>
<sequence>MTAVRARLISVDVSDEQTSSDSRSPRDAEALRAAIAERVGSPGHGVASTIEVVDATGSTNADLAARAAEPGIIGTVRITTDQTSGRGRHARVWSAPPGGQVAVSVVLDARGSTERLGWLSLATGVAAASAIESATGVRPTLKWPNDVLVDGKKVAGILAEYIPSPAGGVVIVGIGINTAMTADELPVDTATSLQIESGQPVDVPTLVADYLKALGDMPWPDDIEDLARRYRDRCDTLGRRVRLSLPDERSVDGVADDVDEQGRIVIRTDDGPFTAAAGDVLHLRPAQN</sequence>
<keyword evidence="6" id="KW-1185">Reference proteome</keyword>
<evidence type="ECO:0000256" key="3">
    <source>
        <dbReference type="ARBA" id="ARBA00024227"/>
    </source>
</evidence>
<name>L7KJA4_9ACTN</name>
<dbReference type="PROSITE" id="PS51733">
    <property type="entry name" value="BPL_LPL_CATALYTIC"/>
    <property type="match status" value="1"/>
</dbReference>
<dbReference type="EC" id="6.3.4.15" evidence="3"/>
<dbReference type="CDD" id="cd16442">
    <property type="entry name" value="BPL"/>
    <property type="match status" value="1"/>
</dbReference>
<dbReference type="GO" id="GO:0005737">
    <property type="term" value="C:cytoplasm"/>
    <property type="evidence" value="ECO:0007669"/>
    <property type="project" value="TreeGrafter"/>
</dbReference>
<evidence type="ECO:0000256" key="2">
    <source>
        <dbReference type="ARBA" id="ARBA00023267"/>
    </source>
</evidence>
<dbReference type="PANTHER" id="PTHR12835:SF5">
    <property type="entry name" value="BIOTIN--PROTEIN LIGASE"/>
    <property type="match status" value="1"/>
</dbReference>
<dbReference type="eggNOG" id="COG0340">
    <property type="taxonomic scope" value="Bacteria"/>
</dbReference>
<keyword evidence="1 5" id="KW-0436">Ligase</keyword>
<dbReference type="RefSeq" id="WP_005173936.1">
    <property type="nucleotide sequence ID" value="NZ_BANR01000006.1"/>
</dbReference>
<dbReference type="Pfam" id="PF03099">
    <property type="entry name" value="BPL_LplA_LipB"/>
    <property type="match status" value="1"/>
</dbReference>
<gene>
    <name evidence="5" type="primary">birA</name>
    <name evidence="5" type="ORF">GOACH_06_00630</name>
</gene>
<keyword evidence="2" id="KW-0092">Biotin</keyword>
<dbReference type="Proteomes" id="UP000010988">
    <property type="component" value="Unassembled WGS sequence"/>
</dbReference>
<dbReference type="Gene3D" id="2.30.30.100">
    <property type="match status" value="1"/>
</dbReference>
<proteinExistence type="predicted"/>
<evidence type="ECO:0000313" key="5">
    <source>
        <dbReference type="EMBL" id="GAC48566.1"/>
    </source>
</evidence>
<dbReference type="AlphaFoldDB" id="L7KJA4"/>
<evidence type="ECO:0000259" key="4">
    <source>
        <dbReference type="PROSITE" id="PS51733"/>
    </source>
</evidence>